<keyword evidence="2" id="KW-1185">Reference proteome</keyword>
<evidence type="ECO:0000313" key="1">
    <source>
        <dbReference type="EMBL" id="CUI15607.1"/>
    </source>
</evidence>
<sequence>MEGAQTFLADFWKCVQYHSSMWSNRVVHEVTHFNDVEEYVASELAENQLLRERIAEARALEGQRRAARKLQIDDEKRQTAELRKGFALQAKPLLERYDSISLAKHYFSETLNLVAQQEYGITNLQERETSNYGYQSKKLISVGLSLETLRRRLTEGKPFAQELKALVDDADSADVAIISAPLQSVASVGLPKLSELRSTALSVATAMEESARFRPSSVGAGWFDMLKFRSVVQPGTSQTHQMQLAMARDAAQLFLAKVDKEDWSGALKLAEKDFSQSTTAASVRDAAYQSALDNFKRVALPQTAATQFLDYATASLTCTRMAYVEQMLKLE</sequence>
<dbReference type="Proteomes" id="UP000051952">
    <property type="component" value="Unassembled WGS sequence"/>
</dbReference>
<dbReference type="EMBL" id="CYKH01002252">
    <property type="protein sequence ID" value="CUI15607.1"/>
    <property type="molecule type" value="Genomic_DNA"/>
</dbReference>
<proteinExistence type="predicted"/>
<gene>
    <name evidence="1" type="ORF">BSAL_48655</name>
</gene>
<evidence type="ECO:0000313" key="2">
    <source>
        <dbReference type="Proteomes" id="UP000051952"/>
    </source>
</evidence>
<dbReference type="VEuPathDB" id="TriTrypDB:BSAL_48655"/>
<name>A0A0S4KKA1_BODSA</name>
<dbReference type="OMA" id="HYYQEVG"/>
<dbReference type="AlphaFoldDB" id="A0A0S4KKA1"/>
<protein>
    <submittedName>
        <fullName evidence="1">Uncharacterized protein</fullName>
    </submittedName>
</protein>
<dbReference type="OrthoDB" id="277330at2759"/>
<organism evidence="1 2">
    <name type="scientific">Bodo saltans</name>
    <name type="common">Flagellated protozoan</name>
    <dbReference type="NCBI Taxonomy" id="75058"/>
    <lineage>
        <taxon>Eukaryota</taxon>
        <taxon>Discoba</taxon>
        <taxon>Euglenozoa</taxon>
        <taxon>Kinetoplastea</taxon>
        <taxon>Metakinetoplastina</taxon>
        <taxon>Eubodonida</taxon>
        <taxon>Bodonidae</taxon>
        <taxon>Bodo</taxon>
    </lineage>
</organism>
<accession>A0A0S4KKA1</accession>
<reference evidence="2" key="1">
    <citation type="submission" date="2015-09" db="EMBL/GenBank/DDBJ databases">
        <authorList>
            <consortium name="Pathogen Informatics"/>
        </authorList>
    </citation>
    <scope>NUCLEOTIDE SEQUENCE [LARGE SCALE GENOMIC DNA]</scope>
    <source>
        <strain evidence="2">Lake Konstanz</strain>
    </source>
</reference>